<dbReference type="PIRSF" id="PIRSF021350">
    <property type="entry name" value="UCP021350"/>
    <property type="match status" value="1"/>
</dbReference>
<dbReference type="InterPro" id="IPR029491">
    <property type="entry name" value="Helicase_HTH"/>
</dbReference>
<reference evidence="4 5" key="1">
    <citation type="submission" date="2019-03" db="EMBL/GenBank/DDBJ databases">
        <authorList>
            <person name="Jensen L."/>
            <person name="Storgaard J."/>
            <person name="Sulaj E."/>
            <person name="Schramm A."/>
            <person name="Marshall I.P.G."/>
        </authorList>
    </citation>
    <scope>NUCLEOTIDE SEQUENCE [LARGE SCALE GENOMIC DNA]</scope>
    <source>
        <strain evidence="4 5">2017H2G3</strain>
    </source>
</reference>
<gene>
    <name evidence="4" type="ORF">E0Y62_05195</name>
</gene>
<evidence type="ECO:0000313" key="5">
    <source>
        <dbReference type="Proteomes" id="UP000293846"/>
    </source>
</evidence>
<comment type="caution">
    <text evidence="4">The sequence shown here is derived from an EMBL/GenBank/DDBJ whole genome shotgun (WGS) entry which is preliminary data.</text>
</comment>
<evidence type="ECO:0000256" key="2">
    <source>
        <dbReference type="ARBA" id="ARBA00023163"/>
    </source>
</evidence>
<keyword evidence="5" id="KW-1185">Reference proteome</keyword>
<dbReference type="InterPro" id="IPR008308">
    <property type="entry name" value="YpbB-like"/>
</dbReference>
<keyword evidence="1" id="KW-0805">Transcription regulation</keyword>
<keyword evidence="2" id="KW-0804">Transcription</keyword>
<protein>
    <submittedName>
        <fullName evidence="4">RQC domain-containing protein</fullName>
    </submittedName>
</protein>
<organism evidence="4 5">
    <name type="scientific">Cytobacillus praedii</name>
    <dbReference type="NCBI Taxonomy" id="1742358"/>
    <lineage>
        <taxon>Bacteria</taxon>
        <taxon>Bacillati</taxon>
        <taxon>Bacillota</taxon>
        <taxon>Bacilli</taxon>
        <taxon>Bacillales</taxon>
        <taxon>Bacillaceae</taxon>
        <taxon>Cytobacillus</taxon>
    </lineage>
</organism>
<dbReference type="Proteomes" id="UP000293846">
    <property type="component" value="Unassembled WGS sequence"/>
</dbReference>
<dbReference type="AlphaFoldDB" id="A0A4R1B5W1"/>
<sequence length="352" mass="41011">MKNSFLSMIILYCLHKINGERTIYSILHLLNGKKSSQTIQDAHFFHLTSFFCTFPLLKRVELEMLIDLLKKQGFISQYKEQSYYVTPVGVKRLSEYFKSNPIPANLNGWKYHNLAVAFWERLSLAVQVISQLKNHNSKYLPIQKSKELHQWLKDYLYKRKLSKDELADQLYDELVGCLETIDDLDPSILVKRLTGYQIIGLTESQAADQFDMDVDAYHIQFLGLLHYMLERVGTKQRDFPLLSYMIEDKKRDASLTESSHRTLNLLQSGYTLDEIAHMRNLKKNTIEDHLVEIALNIPYFDVSAFVNLDKQQKIKKAINSVTSKQLKHIRELVPDADYFEIRLVLAQGGEKK</sequence>
<dbReference type="STRING" id="1742358.GCA_001439605_05006"/>
<dbReference type="InterPro" id="IPR016032">
    <property type="entry name" value="Sig_transdc_resp-reg_C-effctor"/>
</dbReference>
<dbReference type="OrthoDB" id="2354672at2"/>
<evidence type="ECO:0000313" key="4">
    <source>
        <dbReference type="EMBL" id="TCJ05544.1"/>
    </source>
</evidence>
<dbReference type="GO" id="GO:0006355">
    <property type="term" value="P:regulation of DNA-templated transcription"/>
    <property type="evidence" value="ECO:0007669"/>
    <property type="project" value="InterPro"/>
</dbReference>
<proteinExistence type="predicted"/>
<name>A0A4R1B5W1_9BACI</name>
<evidence type="ECO:0000259" key="3">
    <source>
        <dbReference type="Pfam" id="PF14493"/>
    </source>
</evidence>
<dbReference type="GO" id="GO:0003677">
    <property type="term" value="F:DNA binding"/>
    <property type="evidence" value="ECO:0007669"/>
    <property type="project" value="InterPro"/>
</dbReference>
<accession>A0A4R1B5W1</accession>
<dbReference type="Pfam" id="PF14493">
    <property type="entry name" value="HTH_40"/>
    <property type="match status" value="1"/>
</dbReference>
<dbReference type="SUPFAM" id="SSF46894">
    <property type="entry name" value="C-terminal effector domain of the bipartite response regulators"/>
    <property type="match status" value="1"/>
</dbReference>
<feature type="domain" description="Helicase Helix-turn-helix" evidence="3">
    <location>
        <begin position="260"/>
        <end position="345"/>
    </location>
</feature>
<dbReference type="EMBL" id="SJTH01000004">
    <property type="protein sequence ID" value="TCJ05544.1"/>
    <property type="molecule type" value="Genomic_DNA"/>
</dbReference>
<evidence type="ECO:0000256" key="1">
    <source>
        <dbReference type="ARBA" id="ARBA00023015"/>
    </source>
</evidence>